<protein>
    <submittedName>
        <fullName evidence="1">Uncharacterized protein</fullName>
    </submittedName>
</protein>
<organism evidence="1">
    <name type="scientific">Arundo donax</name>
    <name type="common">Giant reed</name>
    <name type="synonym">Donax arundinaceus</name>
    <dbReference type="NCBI Taxonomy" id="35708"/>
    <lineage>
        <taxon>Eukaryota</taxon>
        <taxon>Viridiplantae</taxon>
        <taxon>Streptophyta</taxon>
        <taxon>Embryophyta</taxon>
        <taxon>Tracheophyta</taxon>
        <taxon>Spermatophyta</taxon>
        <taxon>Magnoliopsida</taxon>
        <taxon>Liliopsida</taxon>
        <taxon>Poales</taxon>
        <taxon>Poaceae</taxon>
        <taxon>PACMAD clade</taxon>
        <taxon>Arundinoideae</taxon>
        <taxon>Arundineae</taxon>
        <taxon>Arundo</taxon>
    </lineage>
</organism>
<name>A0A0A9H3C9_ARUDO</name>
<evidence type="ECO:0000313" key="1">
    <source>
        <dbReference type="EMBL" id="JAE31705.1"/>
    </source>
</evidence>
<proteinExistence type="predicted"/>
<dbReference type="EMBL" id="GBRH01166191">
    <property type="protein sequence ID" value="JAE31705.1"/>
    <property type="molecule type" value="Transcribed_RNA"/>
</dbReference>
<reference evidence="1" key="2">
    <citation type="journal article" date="2015" name="Data Brief">
        <title>Shoot transcriptome of the giant reed, Arundo donax.</title>
        <authorList>
            <person name="Barrero R.A."/>
            <person name="Guerrero F.D."/>
            <person name="Moolhuijzen P."/>
            <person name="Goolsby J.A."/>
            <person name="Tidwell J."/>
            <person name="Bellgard S.E."/>
            <person name="Bellgard M.I."/>
        </authorList>
    </citation>
    <scope>NUCLEOTIDE SEQUENCE</scope>
    <source>
        <tissue evidence="1">Shoot tissue taken approximately 20 cm above the soil surface</tissue>
    </source>
</reference>
<reference evidence="1" key="1">
    <citation type="submission" date="2014-09" db="EMBL/GenBank/DDBJ databases">
        <authorList>
            <person name="Magalhaes I.L.F."/>
            <person name="Oliveira U."/>
            <person name="Santos F.R."/>
            <person name="Vidigal T.H.D.A."/>
            <person name="Brescovit A.D."/>
            <person name="Santos A.J."/>
        </authorList>
    </citation>
    <scope>NUCLEOTIDE SEQUENCE</scope>
    <source>
        <tissue evidence="1">Shoot tissue taken approximately 20 cm above the soil surface</tissue>
    </source>
</reference>
<accession>A0A0A9H3C9</accession>
<dbReference type="AlphaFoldDB" id="A0A0A9H3C9"/>
<sequence length="26" mass="3185">MLESVYEWVHHAQYFLIASRNNFLTD</sequence>